<dbReference type="InterPro" id="IPR001173">
    <property type="entry name" value="Glyco_trans_2-like"/>
</dbReference>
<proteinExistence type="predicted"/>
<organism evidence="2 3">
    <name type="scientific">Gallintestinimicrobium propionicum</name>
    <dbReference type="NCBI Taxonomy" id="2981770"/>
    <lineage>
        <taxon>Bacteria</taxon>
        <taxon>Bacillati</taxon>
        <taxon>Bacillota</taxon>
        <taxon>Clostridia</taxon>
        <taxon>Lachnospirales</taxon>
        <taxon>Lachnospiraceae</taxon>
        <taxon>Gallintestinimicrobium</taxon>
    </lineage>
</organism>
<evidence type="ECO:0000313" key="2">
    <source>
        <dbReference type="EMBL" id="MCC2166631.1"/>
    </source>
</evidence>
<reference evidence="2 3" key="1">
    <citation type="submission" date="2021-10" db="EMBL/GenBank/DDBJ databases">
        <title>Anaerobic single-cell dispensing facilitates the cultivation of human gut bacteria.</title>
        <authorList>
            <person name="Afrizal A."/>
        </authorList>
    </citation>
    <scope>NUCLEOTIDE SEQUENCE [LARGE SCALE GENOMIC DNA]</scope>
    <source>
        <strain evidence="2 3">CLA-AA-H244</strain>
    </source>
</reference>
<dbReference type="PANTHER" id="PTHR22916">
    <property type="entry name" value="GLYCOSYLTRANSFERASE"/>
    <property type="match status" value="1"/>
</dbReference>
<evidence type="ECO:0000259" key="1">
    <source>
        <dbReference type="Pfam" id="PF00535"/>
    </source>
</evidence>
<comment type="caution">
    <text evidence="2">The sequence shown here is derived from an EMBL/GenBank/DDBJ whole genome shotgun (WGS) entry which is preliminary data.</text>
</comment>
<name>A0AAE3ATP5_9FIRM</name>
<dbReference type="GO" id="GO:0016758">
    <property type="term" value="F:hexosyltransferase activity"/>
    <property type="evidence" value="ECO:0007669"/>
    <property type="project" value="UniProtKB-ARBA"/>
</dbReference>
<dbReference type="Proteomes" id="UP001199355">
    <property type="component" value="Unassembled WGS sequence"/>
</dbReference>
<feature type="domain" description="Glycosyltransferase 2-like" evidence="1">
    <location>
        <begin position="32"/>
        <end position="191"/>
    </location>
</feature>
<protein>
    <submittedName>
        <fullName evidence="2">Glycosyltransferase</fullName>
    </submittedName>
</protein>
<dbReference type="Gene3D" id="3.90.550.10">
    <property type="entry name" value="Spore Coat Polysaccharide Biosynthesis Protein SpsA, Chain A"/>
    <property type="match status" value="1"/>
</dbReference>
<accession>A0AAE3ATP5</accession>
<dbReference type="InterPro" id="IPR029044">
    <property type="entry name" value="Nucleotide-diphossugar_trans"/>
</dbReference>
<dbReference type="Pfam" id="PF00535">
    <property type="entry name" value="Glycos_transf_2"/>
    <property type="match status" value="1"/>
</dbReference>
<sequence length="341" mass="40108">MTQGKGDEIEMISLDEILVKQKADTSKYKVAVCVTSYNQQDVIEDALNGILKQKTTFPFLIVVGDDYSTDGTRDILKRYKEQYPDTIELILQPHNLGLFKNRKEIFKSCDAPYIAFCDGDDYWTDETCLQKKYDFLEKHVEYIGYQTACFDRQGNEITDVSDLDKLNCFFDFRKENALKNDYPGQVGGFFFRNIYKYMSNENFEAYTEIPVDDSGKLPIISGIIAPIFRQDKNVTFIYRVCNDSMSRQEEKRNTCKQIFVSHLLYQSMIDQLNIKEKMQIDDQLIIIATNNFFTALKSSFRKSGKGNWNQFIYIYNYGYFDKRKIRHEILRFFLEKIRNRG</sequence>
<dbReference type="RefSeq" id="WP_308727706.1">
    <property type="nucleotide sequence ID" value="NZ_JAJEQF010000003.1"/>
</dbReference>
<keyword evidence="3" id="KW-1185">Reference proteome</keyword>
<evidence type="ECO:0000313" key="3">
    <source>
        <dbReference type="Proteomes" id="UP001199355"/>
    </source>
</evidence>
<dbReference type="AlphaFoldDB" id="A0AAE3ATP5"/>
<dbReference type="SUPFAM" id="SSF53448">
    <property type="entry name" value="Nucleotide-diphospho-sugar transferases"/>
    <property type="match status" value="1"/>
</dbReference>
<dbReference type="EMBL" id="JAJEQF010000003">
    <property type="protein sequence ID" value="MCC2166631.1"/>
    <property type="molecule type" value="Genomic_DNA"/>
</dbReference>
<dbReference type="PANTHER" id="PTHR22916:SF3">
    <property type="entry name" value="UDP-GLCNAC:BETAGAL BETA-1,3-N-ACETYLGLUCOSAMINYLTRANSFERASE-LIKE PROTEIN 1"/>
    <property type="match status" value="1"/>
</dbReference>
<gene>
    <name evidence="2" type="ORF">LKD45_02760</name>
</gene>